<name>A0AC58RP53_TOBAC</name>
<evidence type="ECO:0000313" key="2">
    <source>
        <dbReference type="RefSeq" id="XP_075074503.1"/>
    </source>
</evidence>
<accession>A0AC58RP53</accession>
<organism evidence="1 2">
    <name type="scientific">Nicotiana tabacum</name>
    <name type="common">Common tobacco</name>
    <dbReference type="NCBI Taxonomy" id="4097"/>
    <lineage>
        <taxon>Eukaryota</taxon>
        <taxon>Viridiplantae</taxon>
        <taxon>Streptophyta</taxon>
        <taxon>Embryophyta</taxon>
        <taxon>Tracheophyta</taxon>
        <taxon>Spermatophyta</taxon>
        <taxon>Magnoliopsida</taxon>
        <taxon>eudicotyledons</taxon>
        <taxon>Gunneridae</taxon>
        <taxon>Pentapetalae</taxon>
        <taxon>asterids</taxon>
        <taxon>lamiids</taxon>
        <taxon>Solanales</taxon>
        <taxon>Solanaceae</taxon>
        <taxon>Nicotianoideae</taxon>
        <taxon>Nicotianeae</taxon>
        <taxon>Nicotiana</taxon>
    </lineage>
</organism>
<gene>
    <name evidence="2" type="primary">LOC142162094</name>
</gene>
<reference evidence="1" key="1">
    <citation type="journal article" date="2014" name="Nat. Commun.">
        <title>The tobacco genome sequence and its comparison with those of tomato and potato.</title>
        <authorList>
            <person name="Sierro N."/>
            <person name="Battey J.N."/>
            <person name="Ouadi S."/>
            <person name="Bakaher N."/>
            <person name="Bovet L."/>
            <person name="Willig A."/>
            <person name="Goepfert S."/>
            <person name="Peitsch M.C."/>
            <person name="Ivanov N.V."/>
        </authorList>
    </citation>
    <scope>NUCLEOTIDE SEQUENCE [LARGE SCALE GENOMIC DNA]</scope>
</reference>
<dbReference type="Proteomes" id="UP000790787">
    <property type="component" value="Chromosome 7"/>
</dbReference>
<proteinExistence type="predicted"/>
<dbReference type="RefSeq" id="XP_075074503.1">
    <property type="nucleotide sequence ID" value="XM_075218402.1"/>
</dbReference>
<keyword evidence="1" id="KW-1185">Reference proteome</keyword>
<sequence length="338" mass="37975">MFIKLVIGECTLNVVSAYAPQAGLDDEVKRCFWEGLDEIVRSIPPTERLFIGGDFNGHIGAAAGSYGKLHGGSSLGDMNGGGTSLLDFAKAFELVIANSTFPKREEHLVTFQSLAVKTQIDYLLLKRCDRRMCKDCKVIPGETLATQHRLLVMDIGIMMKRKERYARGRSRIRWGALTKDKSQELEGRLSAMGAWRNSRDASTMWSTTANYVREAVREVLGVSKGFSGRHQGDIVQVKVEAKKVAYAKLVGSTSEEKKSANRERYKVARKEANLAVTEAKNAAFSRLYEEGERRGKKLFQLAKARERKARDMDQVRCIKDEDGRVLMGESQIKQRWQT</sequence>
<evidence type="ECO:0000313" key="1">
    <source>
        <dbReference type="Proteomes" id="UP000790787"/>
    </source>
</evidence>
<reference evidence="2" key="2">
    <citation type="submission" date="2025-08" db="UniProtKB">
        <authorList>
            <consortium name="RefSeq"/>
        </authorList>
    </citation>
    <scope>IDENTIFICATION</scope>
    <source>
        <tissue evidence="2">Leaf</tissue>
    </source>
</reference>
<protein>
    <submittedName>
        <fullName evidence="2">Uncharacterized protein LOC142162094</fullName>
    </submittedName>
</protein>